<feature type="domain" description="DUF1990" evidence="1">
    <location>
        <begin position="65"/>
        <end position="184"/>
    </location>
</feature>
<protein>
    <recommendedName>
        <fullName evidence="1">DUF1990 domain-containing protein</fullName>
    </recommendedName>
</protein>
<dbReference type="Proteomes" id="UP000239649">
    <property type="component" value="Unassembled WGS sequence"/>
</dbReference>
<name>A0A2P6UZ83_9CHLO</name>
<comment type="caution">
    <text evidence="2">The sequence shown here is derived from an EMBL/GenBank/DDBJ whole genome shotgun (WGS) entry which is preliminary data.</text>
</comment>
<evidence type="ECO:0000259" key="1">
    <source>
        <dbReference type="Pfam" id="PF09348"/>
    </source>
</evidence>
<dbReference type="PANTHER" id="PTHR34202">
    <property type="entry name" value="UPF0548 PROTEIN"/>
    <property type="match status" value="1"/>
</dbReference>
<dbReference type="PANTHER" id="PTHR34202:SF1">
    <property type="entry name" value="UPF0548 PROTEIN"/>
    <property type="match status" value="1"/>
</dbReference>
<dbReference type="InterPro" id="IPR018960">
    <property type="entry name" value="DUF1990"/>
</dbReference>
<dbReference type="AlphaFoldDB" id="A0A2P6UZ83"/>
<gene>
    <name evidence="2" type="ORF">C2E20_9158</name>
</gene>
<proteinExistence type="predicted"/>
<keyword evidence="3" id="KW-1185">Reference proteome</keyword>
<dbReference type="EMBL" id="LHPF02000090">
    <property type="protein sequence ID" value="PSC67147.1"/>
    <property type="molecule type" value="Genomic_DNA"/>
</dbReference>
<reference evidence="2 3" key="1">
    <citation type="journal article" date="2018" name="Plant J.">
        <title>Genome sequences of Chlorella sorokiniana UTEX 1602 and Micractinium conductrix SAG 241.80: implications to maltose excretion by a green alga.</title>
        <authorList>
            <person name="Arriola M.B."/>
            <person name="Velmurugan N."/>
            <person name="Zhang Y."/>
            <person name="Plunkett M.H."/>
            <person name="Hondzo H."/>
            <person name="Barney B.M."/>
        </authorList>
    </citation>
    <scope>NUCLEOTIDE SEQUENCE [LARGE SCALE GENOMIC DNA]</scope>
    <source>
        <strain evidence="2 3">SAG 241.80</strain>
    </source>
</reference>
<accession>A0A2P6UZ83</accession>
<dbReference type="OrthoDB" id="46304at2759"/>
<sequence>MESLMQQWQSRACNHEFAGESINAPDNLPAGIKQGGFMVTTNRKKVQRWQRGGPKLVHGSLADWRGQRTYDAAVKAIKAWQHLQLGWNCTTGPAQRPGVVICSATQTVVPWSVLPAQVTYSTEGAADFGPKDKAAASPWASSLHGHQLAGEERFSVELHADGSVFYDIYLFSRPDTLLAWASLPW</sequence>
<dbReference type="Pfam" id="PF09348">
    <property type="entry name" value="DUF1990"/>
    <property type="match status" value="1"/>
</dbReference>
<organism evidence="2 3">
    <name type="scientific">Micractinium conductrix</name>
    <dbReference type="NCBI Taxonomy" id="554055"/>
    <lineage>
        <taxon>Eukaryota</taxon>
        <taxon>Viridiplantae</taxon>
        <taxon>Chlorophyta</taxon>
        <taxon>core chlorophytes</taxon>
        <taxon>Trebouxiophyceae</taxon>
        <taxon>Chlorellales</taxon>
        <taxon>Chlorellaceae</taxon>
        <taxon>Chlorella clade</taxon>
        <taxon>Micractinium</taxon>
    </lineage>
</organism>
<evidence type="ECO:0000313" key="3">
    <source>
        <dbReference type="Proteomes" id="UP000239649"/>
    </source>
</evidence>
<evidence type="ECO:0000313" key="2">
    <source>
        <dbReference type="EMBL" id="PSC67147.1"/>
    </source>
</evidence>